<name>A0ACB6ZM69_THEGA</name>
<organism evidence="1 2">
    <name type="scientific">Thelephora ganbajun</name>
    <name type="common">Ganba fungus</name>
    <dbReference type="NCBI Taxonomy" id="370292"/>
    <lineage>
        <taxon>Eukaryota</taxon>
        <taxon>Fungi</taxon>
        <taxon>Dikarya</taxon>
        <taxon>Basidiomycota</taxon>
        <taxon>Agaricomycotina</taxon>
        <taxon>Agaricomycetes</taxon>
        <taxon>Thelephorales</taxon>
        <taxon>Thelephoraceae</taxon>
        <taxon>Thelephora</taxon>
    </lineage>
</organism>
<comment type="caution">
    <text evidence="1">The sequence shown here is derived from an EMBL/GenBank/DDBJ whole genome shotgun (WGS) entry which is preliminary data.</text>
</comment>
<keyword evidence="2" id="KW-1185">Reference proteome</keyword>
<reference evidence="1" key="2">
    <citation type="journal article" date="2020" name="Nat. Commun.">
        <title>Large-scale genome sequencing of mycorrhizal fungi provides insights into the early evolution of symbiotic traits.</title>
        <authorList>
            <person name="Miyauchi S."/>
            <person name="Kiss E."/>
            <person name="Kuo A."/>
            <person name="Drula E."/>
            <person name="Kohler A."/>
            <person name="Sanchez-Garcia M."/>
            <person name="Morin E."/>
            <person name="Andreopoulos B."/>
            <person name="Barry K.W."/>
            <person name="Bonito G."/>
            <person name="Buee M."/>
            <person name="Carver A."/>
            <person name="Chen C."/>
            <person name="Cichocki N."/>
            <person name="Clum A."/>
            <person name="Culley D."/>
            <person name="Crous P.W."/>
            <person name="Fauchery L."/>
            <person name="Girlanda M."/>
            <person name="Hayes R.D."/>
            <person name="Keri Z."/>
            <person name="LaButti K."/>
            <person name="Lipzen A."/>
            <person name="Lombard V."/>
            <person name="Magnuson J."/>
            <person name="Maillard F."/>
            <person name="Murat C."/>
            <person name="Nolan M."/>
            <person name="Ohm R.A."/>
            <person name="Pangilinan J."/>
            <person name="Pereira M.F."/>
            <person name="Perotto S."/>
            <person name="Peter M."/>
            <person name="Pfister S."/>
            <person name="Riley R."/>
            <person name="Sitrit Y."/>
            <person name="Stielow J.B."/>
            <person name="Szollosi G."/>
            <person name="Zifcakova L."/>
            <person name="Stursova M."/>
            <person name="Spatafora J.W."/>
            <person name="Tedersoo L."/>
            <person name="Vaario L.M."/>
            <person name="Yamada A."/>
            <person name="Yan M."/>
            <person name="Wang P."/>
            <person name="Xu J."/>
            <person name="Bruns T."/>
            <person name="Baldrian P."/>
            <person name="Vilgalys R."/>
            <person name="Dunand C."/>
            <person name="Henrissat B."/>
            <person name="Grigoriev I.V."/>
            <person name="Hibbett D."/>
            <person name="Nagy L.G."/>
            <person name="Martin F.M."/>
        </authorList>
    </citation>
    <scope>NUCLEOTIDE SEQUENCE</scope>
    <source>
        <strain evidence="1">P2</strain>
    </source>
</reference>
<accession>A0ACB6ZM69</accession>
<dbReference type="Proteomes" id="UP000886501">
    <property type="component" value="Unassembled WGS sequence"/>
</dbReference>
<evidence type="ECO:0000313" key="1">
    <source>
        <dbReference type="EMBL" id="KAF9650508.1"/>
    </source>
</evidence>
<evidence type="ECO:0000313" key="2">
    <source>
        <dbReference type="Proteomes" id="UP000886501"/>
    </source>
</evidence>
<reference evidence="1" key="1">
    <citation type="submission" date="2019-10" db="EMBL/GenBank/DDBJ databases">
        <authorList>
            <consortium name="DOE Joint Genome Institute"/>
            <person name="Kuo A."/>
            <person name="Miyauchi S."/>
            <person name="Kiss E."/>
            <person name="Drula E."/>
            <person name="Kohler A."/>
            <person name="Sanchez-Garcia M."/>
            <person name="Andreopoulos B."/>
            <person name="Barry K.W."/>
            <person name="Bonito G."/>
            <person name="Buee M."/>
            <person name="Carver A."/>
            <person name="Chen C."/>
            <person name="Cichocki N."/>
            <person name="Clum A."/>
            <person name="Culley D."/>
            <person name="Crous P.W."/>
            <person name="Fauchery L."/>
            <person name="Girlanda M."/>
            <person name="Hayes R."/>
            <person name="Keri Z."/>
            <person name="Labutti K."/>
            <person name="Lipzen A."/>
            <person name="Lombard V."/>
            <person name="Magnuson J."/>
            <person name="Maillard F."/>
            <person name="Morin E."/>
            <person name="Murat C."/>
            <person name="Nolan M."/>
            <person name="Ohm R."/>
            <person name="Pangilinan J."/>
            <person name="Pereira M."/>
            <person name="Perotto S."/>
            <person name="Peter M."/>
            <person name="Riley R."/>
            <person name="Sitrit Y."/>
            <person name="Stielow B."/>
            <person name="Szollosi G."/>
            <person name="Zifcakova L."/>
            <person name="Stursova M."/>
            <person name="Spatafora J.W."/>
            <person name="Tedersoo L."/>
            <person name="Vaario L.-M."/>
            <person name="Yamada A."/>
            <person name="Yan M."/>
            <person name="Wang P."/>
            <person name="Xu J."/>
            <person name="Bruns T."/>
            <person name="Baldrian P."/>
            <person name="Vilgalys R."/>
            <person name="Henrissat B."/>
            <person name="Grigoriev I.V."/>
            <person name="Hibbett D."/>
            <person name="Nagy L.G."/>
            <person name="Martin F.M."/>
        </authorList>
    </citation>
    <scope>NUCLEOTIDE SEQUENCE</scope>
    <source>
        <strain evidence="1">P2</strain>
    </source>
</reference>
<protein>
    <submittedName>
        <fullName evidence="1">Expansin family protein</fullName>
    </submittedName>
</protein>
<gene>
    <name evidence="1" type="ORF">BDM02DRAFT_3092915</name>
</gene>
<sequence length="184" mass="19855">MFTLAKLVVLLTAALLVAAMPSHLARNTYNHREIAARVAQPEVVPAPEIVARDISDPAKRLIRKKRARNGRCKPKSSSVVVLGTFYATGLGACGITNNDGQDIAAVSHSFFDSFPGYDGVNPNNNPMCSKTAEVTYNGITIHVKLTDRCEGCAYGDLDFSPNAFKQLADFAAGRISGISWRIID</sequence>
<proteinExistence type="predicted"/>
<dbReference type="EMBL" id="MU117984">
    <property type="protein sequence ID" value="KAF9650508.1"/>
    <property type="molecule type" value="Genomic_DNA"/>
</dbReference>